<feature type="region of interest" description="Disordered" evidence="1">
    <location>
        <begin position="88"/>
        <end position="142"/>
    </location>
</feature>
<reference evidence="2 3" key="1">
    <citation type="submission" date="2018-10" db="EMBL/GenBank/DDBJ databases">
        <title>Falsibacillus sp. genome draft.</title>
        <authorList>
            <person name="Shi S."/>
        </authorList>
    </citation>
    <scope>NUCLEOTIDE SEQUENCE [LARGE SCALE GENOMIC DNA]</scope>
    <source>
        <strain evidence="2 3">GY 10110</strain>
    </source>
</reference>
<sequence length="142" mass="16386">MFTWGKKKKIKQLEKKLDHVAESYTALSQWKEHIDQTLESLKKLPNQPNIQIETLQVDKIIVEQLQYSNNFGQLGIKELTGKLNIGTSYEGKTEKDEDSAPTSPPQGPKLNMMPRKVEEKLEKTNKKIRSVQKNLKEKPVKK</sequence>
<protein>
    <submittedName>
        <fullName evidence="2">Uncharacterized protein</fullName>
    </submittedName>
</protein>
<gene>
    <name evidence="2" type="ORF">D9X91_10165</name>
</gene>
<organism evidence="2 3">
    <name type="scientific">Falsibacillus albus</name>
    <dbReference type="NCBI Taxonomy" id="2478915"/>
    <lineage>
        <taxon>Bacteria</taxon>
        <taxon>Bacillati</taxon>
        <taxon>Bacillota</taxon>
        <taxon>Bacilli</taxon>
        <taxon>Bacillales</taxon>
        <taxon>Bacillaceae</taxon>
        <taxon>Falsibacillus</taxon>
    </lineage>
</organism>
<dbReference type="RefSeq" id="WP_121680509.1">
    <property type="nucleotide sequence ID" value="NZ_RCVZ01000006.1"/>
</dbReference>
<comment type="caution">
    <text evidence="2">The sequence shown here is derived from an EMBL/GenBank/DDBJ whole genome shotgun (WGS) entry which is preliminary data.</text>
</comment>
<feature type="compositionally biased region" description="Basic and acidic residues" evidence="1">
    <location>
        <begin position="115"/>
        <end position="125"/>
    </location>
</feature>
<dbReference type="EMBL" id="RCVZ01000006">
    <property type="protein sequence ID" value="RLQ95394.1"/>
    <property type="molecule type" value="Genomic_DNA"/>
</dbReference>
<keyword evidence="3" id="KW-1185">Reference proteome</keyword>
<dbReference type="Proteomes" id="UP000276770">
    <property type="component" value="Unassembled WGS sequence"/>
</dbReference>
<accession>A0A3L7JYQ6</accession>
<name>A0A3L7JYQ6_9BACI</name>
<evidence type="ECO:0000256" key="1">
    <source>
        <dbReference type="SAM" id="MobiDB-lite"/>
    </source>
</evidence>
<proteinExistence type="predicted"/>
<evidence type="ECO:0000313" key="2">
    <source>
        <dbReference type="EMBL" id="RLQ95394.1"/>
    </source>
</evidence>
<dbReference type="OrthoDB" id="2871491at2"/>
<dbReference type="AlphaFoldDB" id="A0A3L7JYQ6"/>
<evidence type="ECO:0000313" key="3">
    <source>
        <dbReference type="Proteomes" id="UP000276770"/>
    </source>
</evidence>